<sequence>MNIGRKIYYEKSTGNVLVDTGERSGDVIETTQEQDFESFKSLVQRVPESVGVIKLGYGQYGEDFAAASGYRINLDTEELEF</sequence>
<reference evidence="1 2" key="1">
    <citation type="submission" date="2021-03" db="EMBL/GenBank/DDBJ databases">
        <title>Genomic Encyclopedia of Type Strains, Phase IV (KMG-IV): sequencing the most valuable type-strain genomes for metagenomic binning, comparative biology and taxonomic classification.</title>
        <authorList>
            <person name="Goeker M."/>
        </authorList>
    </citation>
    <scope>NUCLEOTIDE SEQUENCE [LARGE SCALE GENOMIC DNA]</scope>
    <source>
        <strain evidence="1 2">DSM 101953</strain>
    </source>
</reference>
<gene>
    <name evidence="1" type="ORF">J2Z70_005946</name>
</gene>
<dbReference type="EMBL" id="JAGGLV010000030">
    <property type="protein sequence ID" value="MBP2115748.1"/>
    <property type="molecule type" value="Genomic_DNA"/>
</dbReference>
<dbReference type="Proteomes" id="UP000773462">
    <property type="component" value="Unassembled WGS sequence"/>
</dbReference>
<organism evidence="1 2">
    <name type="scientific">Paenibacillus silagei</name>
    <dbReference type="NCBI Taxonomy" id="1670801"/>
    <lineage>
        <taxon>Bacteria</taxon>
        <taxon>Bacillati</taxon>
        <taxon>Bacillota</taxon>
        <taxon>Bacilli</taxon>
        <taxon>Bacillales</taxon>
        <taxon>Paenibacillaceae</taxon>
        <taxon>Paenibacillus</taxon>
    </lineage>
</organism>
<comment type="caution">
    <text evidence="1">The sequence shown here is derived from an EMBL/GenBank/DDBJ whole genome shotgun (WGS) entry which is preliminary data.</text>
</comment>
<accession>A0ABS4P0A3</accession>
<evidence type="ECO:0000313" key="1">
    <source>
        <dbReference type="EMBL" id="MBP2115748.1"/>
    </source>
</evidence>
<dbReference type="RefSeq" id="WP_209878891.1">
    <property type="nucleotide sequence ID" value="NZ_JAGGLV010000030.1"/>
</dbReference>
<name>A0ABS4P0A3_9BACL</name>
<proteinExistence type="predicted"/>
<protein>
    <submittedName>
        <fullName evidence="1">Uncharacterized protein</fullName>
    </submittedName>
</protein>
<keyword evidence="2" id="KW-1185">Reference proteome</keyword>
<evidence type="ECO:0000313" key="2">
    <source>
        <dbReference type="Proteomes" id="UP000773462"/>
    </source>
</evidence>